<reference evidence="1" key="1">
    <citation type="submission" date="2020-07" db="EMBL/GenBank/DDBJ databases">
        <title>Multicomponent nature underlies the extraordinary mechanical properties of spider dragline silk.</title>
        <authorList>
            <person name="Kono N."/>
            <person name="Nakamura H."/>
            <person name="Mori M."/>
            <person name="Yoshida Y."/>
            <person name="Ohtoshi R."/>
            <person name="Malay A.D."/>
            <person name="Moran D.A.P."/>
            <person name="Tomita M."/>
            <person name="Numata K."/>
            <person name="Arakawa K."/>
        </authorList>
    </citation>
    <scope>NUCLEOTIDE SEQUENCE</scope>
</reference>
<protein>
    <submittedName>
        <fullName evidence="1">Uncharacterized protein</fullName>
    </submittedName>
</protein>
<accession>A0A8X6LVT1</accession>
<keyword evidence="2" id="KW-1185">Reference proteome</keyword>
<evidence type="ECO:0000313" key="2">
    <source>
        <dbReference type="Proteomes" id="UP000887116"/>
    </source>
</evidence>
<evidence type="ECO:0000313" key="1">
    <source>
        <dbReference type="EMBL" id="GFR23845.1"/>
    </source>
</evidence>
<gene>
    <name evidence="1" type="ORF">TNCT_11141</name>
</gene>
<dbReference type="AlphaFoldDB" id="A0A8X6LVT1"/>
<sequence length="172" mass="19667">MKDTTKEHLFRQVLAELVAGRSSIPNCTDEEEDAMSNEIVSKNANSNNYRENSFEQHVCITLGFPKVYKWSLHGLKVIYVSQFKFDYLSFISNLFPKTGFKWDCCADNTPVQWLKQHEGISDSAMLSVSKSSCVHLLIQQICCTDSNLPVYDSPLSYKFQLHLTIKSKKIDT</sequence>
<organism evidence="1 2">
    <name type="scientific">Trichonephila clavata</name>
    <name type="common">Joro spider</name>
    <name type="synonym">Nephila clavata</name>
    <dbReference type="NCBI Taxonomy" id="2740835"/>
    <lineage>
        <taxon>Eukaryota</taxon>
        <taxon>Metazoa</taxon>
        <taxon>Ecdysozoa</taxon>
        <taxon>Arthropoda</taxon>
        <taxon>Chelicerata</taxon>
        <taxon>Arachnida</taxon>
        <taxon>Araneae</taxon>
        <taxon>Araneomorphae</taxon>
        <taxon>Entelegynae</taxon>
        <taxon>Araneoidea</taxon>
        <taxon>Nephilidae</taxon>
        <taxon>Trichonephila</taxon>
    </lineage>
</organism>
<comment type="caution">
    <text evidence="1">The sequence shown here is derived from an EMBL/GenBank/DDBJ whole genome shotgun (WGS) entry which is preliminary data.</text>
</comment>
<dbReference type="EMBL" id="BMAO01008487">
    <property type="protein sequence ID" value="GFR23845.1"/>
    <property type="molecule type" value="Genomic_DNA"/>
</dbReference>
<name>A0A8X6LVT1_TRICU</name>
<proteinExistence type="predicted"/>
<dbReference type="Proteomes" id="UP000887116">
    <property type="component" value="Unassembled WGS sequence"/>
</dbReference>